<feature type="domain" description="Helicase ATP-binding" evidence="13">
    <location>
        <begin position="289"/>
        <end position="462"/>
    </location>
</feature>
<dbReference type="Gene3D" id="3.40.50.300">
    <property type="entry name" value="P-loop containing nucleotide triphosphate hydrolases"/>
    <property type="match status" value="2"/>
</dbReference>
<feature type="binding site" evidence="12">
    <location>
        <position position="565"/>
    </location>
    <ligand>
        <name>Zn(2+)</name>
        <dbReference type="ChEBI" id="CHEBI:29105"/>
        <label>1</label>
    </ligand>
</feature>
<comment type="catalytic activity">
    <reaction evidence="11 12">
        <text>ATP + H2O = ADP + phosphate + H(+)</text>
        <dbReference type="Rhea" id="RHEA:13065"/>
        <dbReference type="ChEBI" id="CHEBI:15377"/>
        <dbReference type="ChEBI" id="CHEBI:15378"/>
        <dbReference type="ChEBI" id="CHEBI:30616"/>
        <dbReference type="ChEBI" id="CHEBI:43474"/>
        <dbReference type="ChEBI" id="CHEBI:456216"/>
        <dbReference type="EC" id="5.6.2.4"/>
    </reaction>
</comment>
<keyword evidence="8 12" id="KW-0067">ATP-binding</keyword>
<dbReference type="CDD" id="cd18804">
    <property type="entry name" value="SF2_C_priA"/>
    <property type="match status" value="1"/>
</dbReference>
<feature type="binding site" evidence="12">
    <location>
        <position position="555"/>
    </location>
    <ligand>
        <name>Zn(2+)</name>
        <dbReference type="ChEBI" id="CHEBI:29105"/>
        <label>2</label>
    </ligand>
</feature>
<gene>
    <name evidence="12 15" type="primary">priA</name>
    <name evidence="15" type="ORF">FRY74_01700</name>
</gene>
<evidence type="ECO:0000256" key="10">
    <source>
        <dbReference type="ARBA" id="ARBA00023235"/>
    </source>
</evidence>
<evidence type="ECO:0000256" key="11">
    <source>
        <dbReference type="ARBA" id="ARBA00048988"/>
    </source>
</evidence>
<dbReference type="InterPro" id="IPR001650">
    <property type="entry name" value="Helicase_C-like"/>
</dbReference>
<keyword evidence="1 12" id="KW-0639">Primosome</keyword>
<dbReference type="GO" id="GO:0008270">
    <property type="term" value="F:zinc ion binding"/>
    <property type="evidence" value="ECO:0007669"/>
    <property type="project" value="UniProtKB-UniRule"/>
</dbReference>
<feature type="binding site" evidence="12">
    <location>
        <position position="528"/>
    </location>
    <ligand>
        <name>Zn(2+)</name>
        <dbReference type="ChEBI" id="CHEBI:29105"/>
        <label>1</label>
    </ligand>
</feature>
<dbReference type="HAMAP" id="MF_00983">
    <property type="entry name" value="PriA"/>
    <property type="match status" value="1"/>
</dbReference>
<keyword evidence="5 12" id="KW-0378">Hydrolase</keyword>
<dbReference type="InterPro" id="IPR041236">
    <property type="entry name" value="PriA_C"/>
</dbReference>
<evidence type="ECO:0000259" key="14">
    <source>
        <dbReference type="PROSITE" id="PS51194"/>
    </source>
</evidence>
<keyword evidence="4 12" id="KW-0547">Nucleotide-binding</keyword>
<dbReference type="PROSITE" id="PS51194">
    <property type="entry name" value="HELICASE_CTER"/>
    <property type="match status" value="1"/>
</dbReference>
<reference evidence="15 16" key="1">
    <citation type="submission" date="2019-08" db="EMBL/GenBank/DDBJ databases">
        <title>Genome of Vicingus serpentipes NCIMB 15042.</title>
        <authorList>
            <person name="Bowman J.P."/>
        </authorList>
    </citation>
    <scope>NUCLEOTIDE SEQUENCE [LARGE SCALE GENOMIC DNA]</scope>
    <source>
        <strain evidence="15 16">NCIMB 15042</strain>
    </source>
</reference>
<evidence type="ECO:0000256" key="7">
    <source>
        <dbReference type="ARBA" id="ARBA00022833"/>
    </source>
</evidence>
<dbReference type="InterPro" id="IPR027417">
    <property type="entry name" value="P-loop_NTPase"/>
</dbReference>
<evidence type="ECO:0000256" key="12">
    <source>
        <dbReference type="HAMAP-Rule" id="MF_00983"/>
    </source>
</evidence>
<dbReference type="Gene3D" id="3.40.1440.60">
    <property type="entry name" value="PriA, 3(prime) DNA-binding domain"/>
    <property type="match status" value="1"/>
</dbReference>
<dbReference type="PROSITE" id="PS51192">
    <property type="entry name" value="HELICASE_ATP_BIND_1"/>
    <property type="match status" value="1"/>
</dbReference>
<feature type="domain" description="Helicase C-terminal" evidence="14">
    <location>
        <begin position="560"/>
        <end position="717"/>
    </location>
</feature>
<dbReference type="Pfam" id="PF18319">
    <property type="entry name" value="Zn_ribbon_PriA"/>
    <property type="match status" value="1"/>
</dbReference>
<evidence type="ECO:0000313" key="15">
    <source>
        <dbReference type="EMBL" id="TXB67369.1"/>
    </source>
</evidence>
<organism evidence="15 16">
    <name type="scientific">Vicingus serpentipes</name>
    <dbReference type="NCBI Taxonomy" id="1926625"/>
    <lineage>
        <taxon>Bacteria</taxon>
        <taxon>Pseudomonadati</taxon>
        <taxon>Bacteroidota</taxon>
        <taxon>Flavobacteriia</taxon>
        <taxon>Flavobacteriales</taxon>
        <taxon>Vicingaceae</taxon>
        <taxon>Vicingus</taxon>
    </lineage>
</organism>
<comment type="catalytic activity">
    <reaction evidence="12">
        <text>Couples ATP hydrolysis with the unwinding of duplex DNA by translocating in the 3'-5' direction.</text>
        <dbReference type="EC" id="5.6.2.4"/>
    </reaction>
</comment>
<dbReference type="GO" id="GO:0016887">
    <property type="term" value="F:ATP hydrolysis activity"/>
    <property type="evidence" value="ECO:0007669"/>
    <property type="project" value="RHEA"/>
</dbReference>
<sequence>MPLSIPYLYTYRVPRELTNEVIVGQRVVVQFGRGRKLYSALIKKIHNQPPKAYEAKYIDSILDDQPLVNQKQLKHWDWIADYYLSNLGEVYSAALPGALKLASETKIVLNADFAGDYLEDLTDKEYQVYEALSIRNVLSLSEIAELLFIKYTHKVVKGLIDKKVVIVEEELKRKFKPKVVQYVRLTENANNEKNLEKLFEELSKAPKQLELLMKFIQLSERYQEQPKEVNKIVLQKAVNATSSVITQLVKKNIFEVYDVVANRLDDYGNEIIGFNQLNEDQEKATVEIKNHFKEKDVVLLHGVTGSGKTEIYIKLIQEALAEGNQVLYLLPEIALTTQLIIRLQKVFGDVIGVYHSKFNENERVEVWNQVLNFEQTKSSKYQVVMGARSAMFLPFSNLGLVIVDEEHENTFKQYDPAPRYNARDSSIVLANIHKAKILMGSATPSIENYWNAQQGKFGLVELKKRHGGVQMPEILCADIKEATRKKKMKSHFSPLLMEQMEEAFKNKEQVILFQNRRGYAPFMICEECGHVPECNNCDVSLTYHKFSNQLRCHYCGQHKKMPNACGACGSTRVTLKGFGTEQIEEELAIYFPKIKVARMDADSTRSKNAYHQLITDFEEGNIDVLVGTQMVTKGLDFNNVTLVGILNADTMLNFPDFRAFERAYQMMSQVSGRAGRKVKRGKVIIQTYDPYHRIIRQVIEHDYLGMYNNELIERKQFNYPPFHRLIHFSLKHRDKDMLNAGASEFTYQLQQKFGSRVLGPEFPVISRIKNYYHKNVLLKIEREGSISSTRKIITEIKNNFESFSEYKSVKITIDVDPM</sequence>
<keyword evidence="9 12" id="KW-0238">DNA-binding</keyword>
<dbReference type="Pfam" id="PF17764">
    <property type="entry name" value="PriA_3primeBD"/>
    <property type="match status" value="1"/>
</dbReference>
<keyword evidence="2 12" id="KW-0235">DNA replication</keyword>
<dbReference type="EMBL" id="VOOS01000001">
    <property type="protein sequence ID" value="TXB67369.1"/>
    <property type="molecule type" value="Genomic_DNA"/>
</dbReference>
<protein>
    <recommendedName>
        <fullName evidence="12">Replication restart protein PriA</fullName>
    </recommendedName>
    <alternativeName>
        <fullName evidence="12">ATP-dependent DNA helicase PriA</fullName>
        <ecNumber evidence="12">5.6.2.4</ecNumber>
    </alternativeName>
    <alternativeName>
        <fullName evidence="12">DNA 3'-5' helicase PriA</fullName>
    </alternativeName>
</protein>
<proteinExistence type="inferred from homology"/>
<dbReference type="FunFam" id="3.40.50.300:FF:000489">
    <property type="entry name" value="Primosome assembly protein PriA"/>
    <property type="match status" value="1"/>
</dbReference>
<feature type="binding site" evidence="12">
    <location>
        <position position="537"/>
    </location>
    <ligand>
        <name>Zn(2+)</name>
        <dbReference type="ChEBI" id="CHEBI:29105"/>
        <label>2</label>
    </ligand>
</feature>
<dbReference type="PANTHER" id="PTHR30580">
    <property type="entry name" value="PRIMOSOMAL PROTEIN N"/>
    <property type="match status" value="1"/>
</dbReference>
<accession>A0A5C6S066</accession>
<evidence type="ECO:0000259" key="13">
    <source>
        <dbReference type="PROSITE" id="PS51192"/>
    </source>
</evidence>
<dbReference type="InterPro" id="IPR042115">
    <property type="entry name" value="PriA_3primeBD_sf"/>
</dbReference>
<dbReference type="Pfam" id="PF00270">
    <property type="entry name" value="DEAD"/>
    <property type="match status" value="1"/>
</dbReference>
<dbReference type="InterPro" id="IPR005259">
    <property type="entry name" value="PriA"/>
</dbReference>
<dbReference type="GO" id="GO:0043138">
    <property type="term" value="F:3'-5' DNA helicase activity"/>
    <property type="evidence" value="ECO:0007669"/>
    <property type="project" value="UniProtKB-EC"/>
</dbReference>
<comment type="caution">
    <text evidence="15">The sequence shown here is derived from an EMBL/GenBank/DDBJ whole genome shotgun (WGS) entry which is preliminary data.</text>
</comment>
<dbReference type="Pfam" id="PF00271">
    <property type="entry name" value="Helicase_C"/>
    <property type="match status" value="1"/>
</dbReference>
<keyword evidence="3 12" id="KW-0479">Metal-binding</keyword>
<feature type="binding site" evidence="12">
    <location>
        <position position="525"/>
    </location>
    <ligand>
        <name>Zn(2+)</name>
        <dbReference type="ChEBI" id="CHEBI:29105"/>
        <label>1</label>
    </ligand>
</feature>
<evidence type="ECO:0000256" key="1">
    <source>
        <dbReference type="ARBA" id="ARBA00022515"/>
    </source>
</evidence>
<dbReference type="GO" id="GO:0003677">
    <property type="term" value="F:DNA binding"/>
    <property type="evidence" value="ECO:0007669"/>
    <property type="project" value="UniProtKB-UniRule"/>
</dbReference>
<dbReference type="InterPro" id="IPR014001">
    <property type="entry name" value="Helicase_ATP-bd"/>
</dbReference>
<dbReference type="SMART" id="SM00490">
    <property type="entry name" value="HELICc"/>
    <property type="match status" value="1"/>
</dbReference>
<evidence type="ECO:0000256" key="2">
    <source>
        <dbReference type="ARBA" id="ARBA00022705"/>
    </source>
</evidence>
<feature type="binding site" evidence="12">
    <location>
        <position position="552"/>
    </location>
    <ligand>
        <name>Zn(2+)</name>
        <dbReference type="ChEBI" id="CHEBI:29105"/>
        <label>2</label>
    </ligand>
</feature>
<dbReference type="NCBIfam" id="TIGR00595">
    <property type="entry name" value="priA"/>
    <property type="match status" value="1"/>
</dbReference>
<evidence type="ECO:0000313" key="16">
    <source>
        <dbReference type="Proteomes" id="UP000321721"/>
    </source>
</evidence>
<dbReference type="InterPro" id="IPR040498">
    <property type="entry name" value="PriA_CRR"/>
</dbReference>
<dbReference type="SMART" id="SM00487">
    <property type="entry name" value="DEXDc"/>
    <property type="match status" value="1"/>
</dbReference>
<dbReference type="EC" id="5.6.2.4" evidence="12"/>
<evidence type="ECO:0000256" key="8">
    <source>
        <dbReference type="ARBA" id="ARBA00022840"/>
    </source>
</evidence>
<feature type="binding site" evidence="12">
    <location>
        <position position="534"/>
    </location>
    <ligand>
        <name>Zn(2+)</name>
        <dbReference type="ChEBI" id="CHEBI:29105"/>
        <label>2</label>
    </ligand>
</feature>
<keyword evidence="7 12" id="KW-0862">Zinc</keyword>
<dbReference type="InterPro" id="IPR011545">
    <property type="entry name" value="DEAD/DEAH_box_helicase_dom"/>
</dbReference>
<dbReference type="GO" id="GO:0006310">
    <property type="term" value="P:DNA recombination"/>
    <property type="evidence" value="ECO:0007669"/>
    <property type="project" value="InterPro"/>
</dbReference>
<dbReference type="GO" id="GO:0006269">
    <property type="term" value="P:DNA replication, synthesis of primer"/>
    <property type="evidence" value="ECO:0007669"/>
    <property type="project" value="UniProtKB-KW"/>
</dbReference>
<feature type="binding site" evidence="12">
    <location>
        <position position="568"/>
    </location>
    <ligand>
        <name>Zn(2+)</name>
        <dbReference type="ChEBI" id="CHEBI:29105"/>
        <label>1</label>
    </ligand>
</feature>
<keyword evidence="10 12" id="KW-0413">Isomerase</keyword>
<dbReference type="PANTHER" id="PTHR30580:SF0">
    <property type="entry name" value="PRIMOSOMAL PROTEIN N"/>
    <property type="match status" value="1"/>
</dbReference>
<dbReference type="Pfam" id="PF18074">
    <property type="entry name" value="PriA_C"/>
    <property type="match status" value="1"/>
</dbReference>
<dbReference type="AlphaFoldDB" id="A0A5C6S066"/>
<keyword evidence="16" id="KW-1185">Reference proteome</keyword>
<keyword evidence="6 12" id="KW-0347">Helicase</keyword>
<dbReference type="GO" id="GO:1990077">
    <property type="term" value="C:primosome complex"/>
    <property type="evidence" value="ECO:0007669"/>
    <property type="project" value="UniProtKB-UniRule"/>
</dbReference>
<dbReference type="GO" id="GO:0006302">
    <property type="term" value="P:double-strand break repair"/>
    <property type="evidence" value="ECO:0007669"/>
    <property type="project" value="InterPro"/>
</dbReference>
<dbReference type="CDD" id="cd17929">
    <property type="entry name" value="DEXHc_priA"/>
    <property type="match status" value="1"/>
</dbReference>
<dbReference type="InterPro" id="IPR041222">
    <property type="entry name" value="PriA_3primeBD"/>
</dbReference>
<evidence type="ECO:0000256" key="5">
    <source>
        <dbReference type="ARBA" id="ARBA00022801"/>
    </source>
</evidence>
<evidence type="ECO:0000256" key="3">
    <source>
        <dbReference type="ARBA" id="ARBA00022723"/>
    </source>
</evidence>
<dbReference type="SUPFAM" id="SSF52540">
    <property type="entry name" value="P-loop containing nucleoside triphosphate hydrolases"/>
    <property type="match status" value="1"/>
</dbReference>
<comment type="cofactor">
    <cofactor evidence="12">
        <name>Zn(2+)</name>
        <dbReference type="ChEBI" id="CHEBI:29105"/>
    </cofactor>
    <text evidence="12">Binds 2 zinc ions per subunit.</text>
</comment>
<evidence type="ECO:0000256" key="9">
    <source>
        <dbReference type="ARBA" id="ARBA00023125"/>
    </source>
</evidence>
<evidence type="ECO:0000256" key="6">
    <source>
        <dbReference type="ARBA" id="ARBA00022806"/>
    </source>
</evidence>
<name>A0A5C6S066_9FLAO</name>
<dbReference type="GO" id="GO:0005524">
    <property type="term" value="F:ATP binding"/>
    <property type="evidence" value="ECO:0007669"/>
    <property type="project" value="UniProtKB-UniRule"/>
</dbReference>
<comment type="subunit">
    <text evidence="12">Component of the replication restart primosome.</text>
</comment>
<dbReference type="GO" id="GO:0006270">
    <property type="term" value="P:DNA replication initiation"/>
    <property type="evidence" value="ECO:0007669"/>
    <property type="project" value="TreeGrafter"/>
</dbReference>
<dbReference type="OrthoDB" id="9759544at2"/>
<comment type="similarity">
    <text evidence="12">Belongs to the helicase family. PriA subfamily.</text>
</comment>
<dbReference type="Proteomes" id="UP000321721">
    <property type="component" value="Unassembled WGS sequence"/>
</dbReference>
<comment type="function">
    <text evidence="12">Initiates the restart of stalled replication forks, which reloads the replicative helicase on sites other than the origin of replication. Recognizes and binds to abandoned replication forks and remodels them to uncover a helicase loading site. Promotes assembly of the primosome at these replication forks.</text>
</comment>
<evidence type="ECO:0000256" key="4">
    <source>
        <dbReference type="ARBA" id="ARBA00022741"/>
    </source>
</evidence>